<dbReference type="EMBL" id="PCDP01000035">
    <property type="protein sequence ID" value="PZM13993.1"/>
    <property type="molecule type" value="Genomic_DNA"/>
</dbReference>
<gene>
    <name evidence="1" type="ORF">CPY51_14190</name>
</gene>
<organism evidence="1 2">
    <name type="scientific">Rhizobium tubonense</name>
    <dbReference type="NCBI Taxonomy" id="484088"/>
    <lineage>
        <taxon>Bacteria</taxon>
        <taxon>Pseudomonadati</taxon>
        <taxon>Pseudomonadota</taxon>
        <taxon>Alphaproteobacteria</taxon>
        <taxon>Hyphomicrobiales</taxon>
        <taxon>Rhizobiaceae</taxon>
        <taxon>Rhizobium/Agrobacterium group</taxon>
        <taxon>Rhizobium</taxon>
    </lineage>
</organism>
<comment type="caution">
    <text evidence="1">The sequence shown here is derived from an EMBL/GenBank/DDBJ whole genome shotgun (WGS) entry which is preliminary data.</text>
</comment>
<evidence type="ECO:0000313" key="2">
    <source>
        <dbReference type="Proteomes" id="UP000248925"/>
    </source>
</evidence>
<dbReference type="AlphaFoldDB" id="A0A2W4ESU5"/>
<keyword evidence="2" id="KW-1185">Reference proteome</keyword>
<dbReference type="Proteomes" id="UP000248925">
    <property type="component" value="Unassembled WGS sequence"/>
</dbReference>
<name>A0A2W4ESU5_9HYPH</name>
<accession>A0A2W4ESU5</accession>
<proteinExistence type="predicted"/>
<evidence type="ECO:0000313" key="1">
    <source>
        <dbReference type="EMBL" id="PZM13993.1"/>
    </source>
</evidence>
<reference evidence="1 2" key="1">
    <citation type="journal article" date="2018" name="Sci. Rep.">
        <title>Rhizobium tumorigenes sp. nov., a novel plant tumorigenic bacterium isolated from cane gall tumors on thornless blackberry.</title>
        <authorList>
            <person name="Kuzmanovi N."/>
            <person name="Smalla K."/>
            <person name="Gronow S."/>
            <person name="PuBawska J."/>
        </authorList>
    </citation>
    <scope>NUCLEOTIDE SEQUENCE [LARGE SCALE GENOMIC DNA]</scope>
    <source>
        <strain evidence="1 2">CCBAU 85046</strain>
    </source>
</reference>
<protein>
    <submittedName>
        <fullName evidence="1">Uncharacterized protein</fullName>
    </submittedName>
</protein>
<sequence length="92" mass="10408">MPAWLDWGIEYGRHRTAADCSGRENRRLSCHAGPSTTLAFEVTSKRRKSFPSEAGVKTGNRFVHGDVELIEKLGRNDLCPCSSRRRFQELLS</sequence>